<comment type="similarity">
    <text evidence="2">Belongs to the NK-2 homeobox family.</text>
</comment>
<evidence type="ECO:0000256" key="5">
    <source>
        <dbReference type="ARBA" id="ARBA00023155"/>
    </source>
</evidence>
<evidence type="ECO:0000256" key="4">
    <source>
        <dbReference type="ARBA" id="ARBA00023125"/>
    </source>
</evidence>
<proteinExistence type="inferred from homology"/>
<evidence type="ECO:0000256" key="7">
    <source>
        <dbReference type="PROSITE-ProRule" id="PRU00108"/>
    </source>
</evidence>
<dbReference type="EMBL" id="REGN01002547">
    <property type="protein sequence ID" value="RNA27395.1"/>
    <property type="molecule type" value="Genomic_DNA"/>
</dbReference>
<keyword evidence="6 7" id="KW-0539">Nucleus</keyword>
<gene>
    <name evidence="11" type="ORF">BpHYR1_024977</name>
</gene>
<keyword evidence="4 7" id="KW-0238">DNA-binding</keyword>
<keyword evidence="12" id="KW-1185">Reference proteome</keyword>
<evidence type="ECO:0000313" key="11">
    <source>
        <dbReference type="EMBL" id="RNA27395.1"/>
    </source>
</evidence>
<dbReference type="PANTHER" id="PTHR24340">
    <property type="entry name" value="HOMEOBOX PROTEIN NKX"/>
    <property type="match status" value="1"/>
</dbReference>
<evidence type="ECO:0000313" key="12">
    <source>
        <dbReference type="Proteomes" id="UP000276133"/>
    </source>
</evidence>
<organism evidence="11 12">
    <name type="scientific">Brachionus plicatilis</name>
    <name type="common">Marine rotifer</name>
    <name type="synonym">Brachionus muelleri</name>
    <dbReference type="NCBI Taxonomy" id="10195"/>
    <lineage>
        <taxon>Eukaryota</taxon>
        <taxon>Metazoa</taxon>
        <taxon>Spiralia</taxon>
        <taxon>Gnathifera</taxon>
        <taxon>Rotifera</taxon>
        <taxon>Eurotatoria</taxon>
        <taxon>Monogononta</taxon>
        <taxon>Pseudotrocha</taxon>
        <taxon>Ploima</taxon>
        <taxon>Brachionidae</taxon>
        <taxon>Brachionus</taxon>
    </lineage>
</organism>
<evidence type="ECO:0000256" key="9">
    <source>
        <dbReference type="SAM" id="MobiDB-lite"/>
    </source>
</evidence>
<evidence type="ECO:0000259" key="10">
    <source>
        <dbReference type="PROSITE" id="PS50071"/>
    </source>
</evidence>
<dbReference type="InterPro" id="IPR020479">
    <property type="entry name" value="HD_metazoa"/>
</dbReference>
<dbReference type="InterPro" id="IPR001356">
    <property type="entry name" value="HD"/>
</dbReference>
<evidence type="ECO:0000256" key="6">
    <source>
        <dbReference type="ARBA" id="ARBA00023242"/>
    </source>
</evidence>
<dbReference type="InterPro" id="IPR009057">
    <property type="entry name" value="Homeodomain-like_sf"/>
</dbReference>
<evidence type="ECO:0000256" key="3">
    <source>
        <dbReference type="ARBA" id="ARBA00022473"/>
    </source>
</evidence>
<dbReference type="PROSITE" id="PS00027">
    <property type="entry name" value="HOMEOBOX_1"/>
    <property type="match status" value="1"/>
</dbReference>
<evidence type="ECO:0000256" key="8">
    <source>
        <dbReference type="RuleBase" id="RU000682"/>
    </source>
</evidence>
<dbReference type="FunFam" id="1.10.10.60:FF:000101">
    <property type="entry name" value="NK2 homeobox 8"/>
    <property type="match status" value="1"/>
</dbReference>
<dbReference type="GO" id="GO:0000981">
    <property type="term" value="F:DNA-binding transcription factor activity, RNA polymerase II-specific"/>
    <property type="evidence" value="ECO:0007669"/>
    <property type="project" value="InterPro"/>
</dbReference>
<dbReference type="Gene3D" id="1.10.10.60">
    <property type="entry name" value="Homeodomain-like"/>
    <property type="match status" value="1"/>
</dbReference>
<keyword evidence="3" id="KW-0217">Developmental protein</keyword>
<comment type="subcellular location">
    <subcellularLocation>
        <location evidence="1 7 8">Nucleus</location>
    </subcellularLocation>
</comment>
<dbReference type="GO" id="GO:0030154">
    <property type="term" value="P:cell differentiation"/>
    <property type="evidence" value="ECO:0007669"/>
    <property type="project" value="TreeGrafter"/>
</dbReference>
<dbReference type="SMART" id="SM00389">
    <property type="entry name" value="HOX"/>
    <property type="match status" value="1"/>
</dbReference>
<feature type="region of interest" description="Disordered" evidence="9">
    <location>
        <begin position="52"/>
        <end position="131"/>
    </location>
</feature>
<dbReference type="GO" id="GO:0005634">
    <property type="term" value="C:nucleus"/>
    <property type="evidence" value="ECO:0007669"/>
    <property type="project" value="UniProtKB-SubCell"/>
</dbReference>
<dbReference type="CDD" id="cd00086">
    <property type="entry name" value="homeodomain"/>
    <property type="match status" value="1"/>
</dbReference>
<comment type="caution">
    <text evidence="11">The sequence shown here is derived from an EMBL/GenBank/DDBJ whole genome shotgun (WGS) entry which is preliminary data.</text>
</comment>
<dbReference type="PROSITE" id="PS50071">
    <property type="entry name" value="HOMEOBOX_2"/>
    <property type="match status" value="1"/>
</dbReference>
<dbReference type="STRING" id="10195.A0A3M7RVM9"/>
<dbReference type="SUPFAM" id="SSF46689">
    <property type="entry name" value="Homeodomain-like"/>
    <property type="match status" value="1"/>
</dbReference>
<evidence type="ECO:0000256" key="1">
    <source>
        <dbReference type="ARBA" id="ARBA00004123"/>
    </source>
</evidence>
<feature type="DNA-binding region" description="Homeobox" evidence="7">
    <location>
        <begin position="126"/>
        <end position="185"/>
    </location>
</feature>
<protein>
    <submittedName>
        <fullName evidence="11">Homeobox Nkx</fullName>
    </submittedName>
</protein>
<dbReference type="InterPro" id="IPR017970">
    <property type="entry name" value="Homeobox_CS"/>
</dbReference>
<feature type="domain" description="Homeobox" evidence="10">
    <location>
        <begin position="124"/>
        <end position="184"/>
    </location>
</feature>
<dbReference type="PRINTS" id="PR00024">
    <property type="entry name" value="HOMEOBOX"/>
</dbReference>
<dbReference type="Proteomes" id="UP000276133">
    <property type="component" value="Unassembled WGS sequence"/>
</dbReference>
<sequence length="320" mass="36583">MSKTKFSVEEILKSDCEPDLTDQMKSYYSKIISNLNSLQGSENAWHSFFGKKSENSVTETHSKSSPGGSSMSSMGLVKSSEFKCDSKTEDEDEAESDQNESENDQDDASDTADTSQNSNQPLSGKKRKRRILFTKHQTYELEKRFKQQRYLSAHERENLANLINLSPTQVKIWFQNHRYKIKRAKQEKELGQHQLNKRLQENCAMLKNSSAYTRHGQQNIFIDTGDKSDVSQNLFTSLLANRSMLNGFDLYEMYSNFLNYNQKVSVPNPIANVHSNSPISSSLLIKLASLHQMALHRPFAEFKNSMTSNDDLNEESDCKK</sequence>
<keyword evidence="5 7" id="KW-0371">Homeobox</keyword>
<dbReference type="OrthoDB" id="6159439at2759"/>
<accession>A0A3M7RVM9</accession>
<feature type="compositionally biased region" description="Acidic residues" evidence="9">
    <location>
        <begin position="88"/>
        <end position="110"/>
    </location>
</feature>
<dbReference type="AlphaFoldDB" id="A0A3M7RVM9"/>
<feature type="compositionally biased region" description="Low complexity" evidence="9">
    <location>
        <begin position="63"/>
        <end position="79"/>
    </location>
</feature>
<dbReference type="Pfam" id="PF00046">
    <property type="entry name" value="Homeodomain"/>
    <property type="match status" value="1"/>
</dbReference>
<dbReference type="InterPro" id="IPR050394">
    <property type="entry name" value="Homeobox_NK-like"/>
</dbReference>
<name>A0A3M7RVM9_BRAPC</name>
<evidence type="ECO:0000256" key="2">
    <source>
        <dbReference type="ARBA" id="ARBA00005661"/>
    </source>
</evidence>
<dbReference type="GO" id="GO:0000978">
    <property type="term" value="F:RNA polymerase II cis-regulatory region sequence-specific DNA binding"/>
    <property type="evidence" value="ECO:0007669"/>
    <property type="project" value="TreeGrafter"/>
</dbReference>
<reference evidence="11 12" key="1">
    <citation type="journal article" date="2018" name="Sci. Rep.">
        <title>Genomic signatures of local adaptation to the degree of environmental predictability in rotifers.</title>
        <authorList>
            <person name="Franch-Gras L."/>
            <person name="Hahn C."/>
            <person name="Garcia-Roger E.M."/>
            <person name="Carmona M.J."/>
            <person name="Serra M."/>
            <person name="Gomez A."/>
        </authorList>
    </citation>
    <scope>NUCLEOTIDE SEQUENCE [LARGE SCALE GENOMIC DNA]</scope>
    <source>
        <strain evidence="11">HYR1</strain>
    </source>
</reference>